<comment type="subcellular location">
    <subcellularLocation>
        <location evidence="1">Cytoplasm</location>
    </subcellularLocation>
</comment>
<dbReference type="InterPro" id="IPR001001">
    <property type="entry name" value="DNA_polIII_beta"/>
</dbReference>
<feature type="domain" description="DNA polymerase III beta sliding clamp central" evidence="13">
    <location>
        <begin position="135"/>
        <end position="245"/>
    </location>
</feature>
<dbReference type="InterPro" id="IPR046938">
    <property type="entry name" value="DNA_clamp_sf"/>
</dbReference>
<dbReference type="GO" id="GO:0009360">
    <property type="term" value="C:DNA polymerase III complex"/>
    <property type="evidence" value="ECO:0007669"/>
    <property type="project" value="InterPro"/>
</dbReference>
<dbReference type="NCBIfam" id="TIGR00663">
    <property type="entry name" value="dnan"/>
    <property type="match status" value="1"/>
</dbReference>
<proteinExistence type="inferred from homology"/>
<dbReference type="Gene3D" id="3.10.150.10">
    <property type="entry name" value="DNA Polymerase III, subunit A, domain 2"/>
    <property type="match status" value="1"/>
</dbReference>
<keyword evidence="9" id="KW-0238">DNA-binding</keyword>
<evidence type="ECO:0000256" key="9">
    <source>
        <dbReference type="ARBA" id="ARBA00023125"/>
    </source>
</evidence>
<dbReference type="GO" id="GO:0006271">
    <property type="term" value="P:DNA strand elongation involved in DNA replication"/>
    <property type="evidence" value="ECO:0007669"/>
    <property type="project" value="TreeGrafter"/>
</dbReference>
<keyword evidence="5 14" id="KW-0808">Transferase</keyword>
<evidence type="ECO:0000259" key="12">
    <source>
        <dbReference type="Pfam" id="PF00712"/>
    </source>
</evidence>
<dbReference type="SMART" id="SM00480">
    <property type="entry name" value="POL3Bc"/>
    <property type="match status" value="1"/>
</dbReference>
<protein>
    <recommendedName>
        <fullName evidence="3">Beta sliding clamp</fullName>
    </recommendedName>
    <alternativeName>
        <fullName evidence="11">Beta-clamp processivity factor</fullName>
    </alternativeName>
    <alternativeName>
        <fullName evidence="10">DNA polymerase III beta sliding clamp subunit</fullName>
    </alternativeName>
</protein>
<dbReference type="Pfam" id="PF00712">
    <property type="entry name" value="DNA_pol3_beta"/>
    <property type="match status" value="1"/>
</dbReference>
<evidence type="ECO:0000256" key="3">
    <source>
        <dbReference type="ARBA" id="ARBA00021035"/>
    </source>
</evidence>
<evidence type="ECO:0000313" key="15">
    <source>
        <dbReference type="Proteomes" id="UP001139054"/>
    </source>
</evidence>
<comment type="similarity">
    <text evidence="2">Belongs to the beta sliding clamp family.</text>
</comment>
<evidence type="ECO:0000259" key="13">
    <source>
        <dbReference type="Pfam" id="PF02767"/>
    </source>
</evidence>
<gene>
    <name evidence="14" type="primary">dnaN</name>
    <name evidence="14" type="ORF">L6654_03135</name>
</gene>
<evidence type="ECO:0000313" key="14">
    <source>
        <dbReference type="EMBL" id="MCG2625606.1"/>
    </source>
</evidence>
<dbReference type="Pfam" id="PF02767">
    <property type="entry name" value="DNA_pol3_beta_2"/>
    <property type="match status" value="1"/>
</dbReference>
<evidence type="ECO:0000256" key="7">
    <source>
        <dbReference type="ARBA" id="ARBA00022705"/>
    </source>
</evidence>
<keyword evidence="4" id="KW-0963">Cytoplasm</keyword>
<evidence type="ECO:0000256" key="5">
    <source>
        <dbReference type="ARBA" id="ARBA00022679"/>
    </source>
</evidence>
<keyword evidence="6 14" id="KW-0548">Nucleotidyltransferase</keyword>
<evidence type="ECO:0000256" key="1">
    <source>
        <dbReference type="ARBA" id="ARBA00004496"/>
    </source>
</evidence>
<name>A0A9X1U684_9BRAD</name>
<keyword evidence="7" id="KW-0235">DNA replication</keyword>
<dbReference type="GO" id="GO:0005737">
    <property type="term" value="C:cytoplasm"/>
    <property type="evidence" value="ECO:0007669"/>
    <property type="project" value="UniProtKB-SubCell"/>
</dbReference>
<evidence type="ECO:0000256" key="2">
    <source>
        <dbReference type="ARBA" id="ARBA00010752"/>
    </source>
</evidence>
<evidence type="ECO:0000256" key="11">
    <source>
        <dbReference type="ARBA" id="ARBA00033276"/>
    </source>
</evidence>
<accession>A0A9X1U684</accession>
<dbReference type="EMBL" id="JAKLTY010000002">
    <property type="protein sequence ID" value="MCG2625606.1"/>
    <property type="molecule type" value="Genomic_DNA"/>
</dbReference>
<dbReference type="GO" id="GO:0003887">
    <property type="term" value="F:DNA-directed DNA polymerase activity"/>
    <property type="evidence" value="ECO:0007669"/>
    <property type="project" value="UniProtKB-KW"/>
</dbReference>
<dbReference type="SUPFAM" id="SSF55979">
    <property type="entry name" value="DNA clamp"/>
    <property type="match status" value="3"/>
</dbReference>
<keyword evidence="8" id="KW-0239">DNA-directed DNA polymerase</keyword>
<dbReference type="InterPro" id="IPR022637">
    <property type="entry name" value="DNA_polIII_beta_cen"/>
</dbReference>
<dbReference type="GO" id="GO:0003677">
    <property type="term" value="F:DNA binding"/>
    <property type="evidence" value="ECO:0007669"/>
    <property type="project" value="UniProtKB-KW"/>
</dbReference>
<dbReference type="PANTHER" id="PTHR30478">
    <property type="entry name" value="DNA POLYMERASE III SUBUNIT BETA"/>
    <property type="match status" value="1"/>
</dbReference>
<dbReference type="InterPro" id="IPR022634">
    <property type="entry name" value="DNA_polIII_beta_N"/>
</dbReference>
<dbReference type="CDD" id="cd00140">
    <property type="entry name" value="beta_clamp"/>
    <property type="match status" value="1"/>
</dbReference>
<dbReference type="AlphaFoldDB" id="A0A9X1U684"/>
<feature type="domain" description="DNA polymerase III beta sliding clamp N-terminal" evidence="12">
    <location>
        <begin position="6"/>
        <end position="117"/>
    </location>
</feature>
<evidence type="ECO:0000256" key="4">
    <source>
        <dbReference type="ARBA" id="ARBA00022490"/>
    </source>
</evidence>
<dbReference type="RefSeq" id="WP_237889713.1">
    <property type="nucleotide sequence ID" value="NZ_JAKLTY010000002.1"/>
</dbReference>
<evidence type="ECO:0000256" key="10">
    <source>
        <dbReference type="ARBA" id="ARBA00030988"/>
    </source>
</evidence>
<dbReference type="PANTHER" id="PTHR30478:SF0">
    <property type="entry name" value="BETA SLIDING CLAMP"/>
    <property type="match status" value="1"/>
</dbReference>
<evidence type="ECO:0000256" key="6">
    <source>
        <dbReference type="ARBA" id="ARBA00022695"/>
    </source>
</evidence>
<dbReference type="Gene3D" id="3.70.10.10">
    <property type="match status" value="1"/>
</dbReference>
<sequence>MRVISQAKPFASAFSLAAGLLDARASKITALQYARLTAENDRVIITANVFDFALKLSLSATIEAEGEIALKSEQLASLAASVPPDAKITIADDGPMASIRCGHSRFRLPTLPIDVLPSTPTIKNETGRLTLGRSQLVALLSMPAFAIPSDQTRFNLHGIFLHDAAEGLTAVAADGHRLARVVAPGISGLSQDRRLIIPKPAIKILLKLLGGKDTELVTVRRSAALLEAESAGFSFVSKLIDADYPAYERLLPVPSDNWGIVNGAALAQALTRIAAAMPDERHMRLVGLTWAAPEQALRLCIVHAPDVADDPVEAEVKGRGRLALQIKYLQQLLAELGGERVRIDGGTRANSGILITNPDDPNVTIVQMPCFWGADVAEAS</sequence>
<dbReference type="Proteomes" id="UP001139054">
    <property type="component" value="Unassembled WGS sequence"/>
</dbReference>
<organism evidence="14 15">
    <name type="scientific">Bradyrhizobium zhengyangense</name>
    <dbReference type="NCBI Taxonomy" id="2911009"/>
    <lineage>
        <taxon>Bacteria</taxon>
        <taxon>Pseudomonadati</taxon>
        <taxon>Pseudomonadota</taxon>
        <taxon>Alphaproteobacteria</taxon>
        <taxon>Hyphomicrobiales</taxon>
        <taxon>Nitrobacteraceae</taxon>
        <taxon>Bradyrhizobium</taxon>
    </lineage>
</organism>
<comment type="caution">
    <text evidence="14">The sequence shown here is derived from an EMBL/GenBank/DDBJ whole genome shotgun (WGS) entry which is preliminary data.</text>
</comment>
<dbReference type="GO" id="GO:0008408">
    <property type="term" value="F:3'-5' exonuclease activity"/>
    <property type="evidence" value="ECO:0007669"/>
    <property type="project" value="InterPro"/>
</dbReference>
<reference evidence="14" key="1">
    <citation type="submission" date="2022-01" db="EMBL/GenBank/DDBJ databases">
        <title>Genome sequnece data of strain Bradyrhizobium sp. nov.</title>
        <authorList>
            <person name="Zhang J."/>
        </authorList>
    </citation>
    <scope>NUCLEOTIDE SEQUENCE</scope>
    <source>
        <strain evidence="14">WYCCWR 13023</strain>
    </source>
</reference>
<evidence type="ECO:0000256" key="8">
    <source>
        <dbReference type="ARBA" id="ARBA00022932"/>
    </source>
</evidence>